<organism evidence="6 7">
    <name type="scientific">Parapedobacter pyrenivorans</name>
    <dbReference type="NCBI Taxonomy" id="1305674"/>
    <lineage>
        <taxon>Bacteria</taxon>
        <taxon>Pseudomonadati</taxon>
        <taxon>Bacteroidota</taxon>
        <taxon>Sphingobacteriia</taxon>
        <taxon>Sphingobacteriales</taxon>
        <taxon>Sphingobacteriaceae</taxon>
        <taxon>Parapedobacter</taxon>
    </lineage>
</organism>
<keyword evidence="2" id="KW-0067">ATP-binding</keyword>
<keyword evidence="3" id="KW-0238">DNA-binding</keyword>
<dbReference type="RefSeq" id="WP_188505838.1">
    <property type="nucleotide sequence ID" value="NZ_BMER01000001.1"/>
</dbReference>
<evidence type="ECO:0000256" key="1">
    <source>
        <dbReference type="ARBA" id="ARBA00022741"/>
    </source>
</evidence>
<sequence>MIAASVFDKYGQNIADAEVQIGALRKRINGNSLLRLTTIIGGGAALFVAVQSENIWLVFVLFFVVIVFFMGLVWRQSKLEARKATWEDFLVVNQNEIAIAGGESNRYPHGQDFMDSRHPYSSDLDIFGSSSLFARINRCATPQANRLLADWLSGPADRLTIGERQHVIKELAEDIEWCQQFQAKLVFNLSLRGDFKQQFTRFLENTKRGFGNDFLRLYVKAVPWLMALVISLAIFFPAFSALAIFLALAHLLVAMGFGGRVNHISGQVDRAGQLLGAFARSFEQIERRTWQSRLSKALSVSLYSAGDNKSISSVFRELAGLIDRLDYRLNMLVGAVLNMAALWDFRQVFAILDWRKQYGNEILAAFDVVAEFEGLVSLATLSRNHPKWAFPEIIESTKPIVTVTNLSHPLISFNTAVANDYQMDSHYVALITGSNMAGKSTFLRTVGINAVLAYCGAPVCGEQMRLSVFRLVTYMRIADSLNESTSTFKAELNRIQLVLQAVKTQPDTFFLIDEMLRGTNSKDKYLGSKAIIKQLIADGGVGMVATHDLQLAKLADEYPHVLANFHFDIQVREGEMFFDYKLKPGECTIFNASLLLKNIGIDVME</sequence>
<keyword evidence="4" id="KW-1133">Transmembrane helix</keyword>
<keyword evidence="4" id="KW-0472">Membrane</keyword>
<evidence type="ECO:0000313" key="7">
    <source>
        <dbReference type="Proteomes" id="UP000660862"/>
    </source>
</evidence>
<reference evidence="6" key="1">
    <citation type="journal article" date="2014" name="Int. J. Syst. Evol. Microbiol.">
        <title>Complete genome sequence of Corynebacterium casei LMG S-19264T (=DSM 44701T), isolated from a smear-ripened cheese.</title>
        <authorList>
            <consortium name="US DOE Joint Genome Institute (JGI-PGF)"/>
            <person name="Walter F."/>
            <person name="Albersmeier A."/>
            <person name="Kalinowski J."/>
            <person name="Ruckert C."/>
        </authorList>
    </citation>
    <scope>NUCLEOTIDE SEQUENCE</scope>
    <source>
        <strain evidence="6">CGMCC 1.12195</strain>
    </source>
</reference>
<dbReference type="GO" id="GO:0030983">
    <property type="term" value="F:mismatched DNA binding"/>
    <property type="evidence" value="ECO:0007669"/>
    <property type="project" value="InterPro"/>
</dbReference>
<dbReference type="SUPFAM" id="SSF48334">
    <property type="entry name" value="DNA repair protein MutS, domain III"/>
    <property type="match status" value="1"/>
</dbReference>
<comment type="caution">
    <text evidence="6">The sequence shown here is derived from an EMBL/GenBank/DDBJ whole genome shotgun (WGS) entry which is preliminary data.</text>
</comment>
<dbReference type="Gene3D" id="3.40.50.300">
    <property type="entry name" value="P-loop containing nucleotide triphosphate hydrolases"/>
    <property type="match status" value="1"/>
</dbReference>
<keyword evidence="4" id="KW-0812">Transmembrane</keyword>
<dbReference type="GO" id="GO:0140664">
    <property type="term" value="F:ATP-dependent DNA damage sensor activity"/>
    <property type="evidence" value="ECO:0007669"/>
    <property type="project" value="InterPro"/>
</dbReference>
<feature type="domain" description="DNA mismatch repair proteins mutS family" evidence="5">
    <location>
        <begin position="426"/>
        <end position="597"/>
    </location>
</feature>
<dbReference type="EMBL" id="BMER01000001">
    <property type="protein sequence ID" value="GGG87262.1"/>
    <property type="molecule type" value="Genomic_DNA"/>
</dbReference>
<dbReference type="Gene3D" id="1.10.1420.10">
    <property type="match status" value="1"/>
</dbReference>
<dbReference type="Pfam" id="PF05192">
    <property type="entry name" value="MutS_III"/>
    <property type="match status" value="1"/>
</dbReference>
<feature type="transmembrane region" description="Helical" evidence="4">
    <location>
        <begin position="33"/>
        <end position="50"/>
    </location>
</feature>
<evidence type="ECO:0000256" key="4">
    <source>
        <dbReference type="SAM" id="Phobius"/>
    </source>
</evidence>
<dbReference type="PANTHER" id="PTHR11361">
    <property type="entry name" value="DNA MISMATCH REPAIR PROTEIN MUTS FAMILY MEMBER"/>
    <property type="match status" value="1"/>
</dbReference>
<proteinExistence type="predicted"/>
<dbReference type="Proteomes" id="UP000660862">
    <property type="component" value="Unassembled WGS sequence"/>
</dbReference>
<feature type="transmembrane region" description="Helical" evidence="4">
    <location>
        <begin position="56"/>
        <end position="74"/>
    </location>
</feature>
<dbReference type="SUPFAM" id="SSF52540">
    <property type="entry name" value="P-loop containing nucleoside triphosphate hydrolases"/>
    <property type="match status" value="1"/>
</dbReference>
<dbReference type="InterPro" id="IPR045076">
    <property type="entry name" value="MutS"/>
</dbReference>
<dbReference type="Pfam" id="PF00488">
    <property type="entry name" value="MutS_V"/>
    <property type="match status" value="1"/>
</dbReference>
<protein>
    <recommendedName>
        <fullName evidence="5">DNA mismatch repair proteins mutS family domain-containing protein</fullName>
    </recommendedName>
</protein>
<accession>A0A917HRC3</accession>
<keyword evidence="7" id="KW-1185">Reference proteome</keyword>
<keyword evidence="1" id="KW-0547">Nucleotide-binding</keyword>
<evidence type="ECO:0000313" key="6">
    <source>
        <dbReference type="EMBL" id="GGG87262.1"/>
    </source>
</evidence>
<gene>
    <name evidence="6" type="ORF">GCM10007415_21210</name>
</gene>
<dbReference type="InterPro" id="IPR007696">
    <property type="entry name" value="DNA_mismatch_repair_MutS_core"/>
</dbReference>
<name>A0A917HRC3_9SPHI</name>
<dbReference type="PANTHER" id="PTHR11361:SF99">
    <property type="entry name" value="DNA MISMATCH REPAIR PROTEIN"/>
    <property type="match status" value="1"/>
</dbReference>
<reference evidence="6" key="2">
    <citation type="submission" date="2020-09" db="EMBL/GenBank/DDBJ databases">
        <authorList>
            <person name="Sun Q."/>
            <person name="Zhou Y."/>
        </authorList>
    </citation>
    <scope>NUCLEOTIDE SEQUENCE</scope>
    <source>
        <strain evidence="6">CGMCC 1.12195</strain>
    </source>
</reference>
<dbReference type="GO" id="GO:0006298">
    <property type="term" value="P:mismatch repair"/>
    <property type="evidence" value="ECO:0007669"/>
    <property type="project" value="InterPro"/>
</dbReference>
<evidence type="ECO:0000259" key="5">
    <source>
        <dbReference type="SMART" id="SM00534"/>
    </source>
</evidence>
<dbReference type="InterPro" id="IPR036187">
    <property type="entry name" value="DNA_mismatch_repair_MutS_sf"/>
</dbReference>
<dbReference type="InterPro" id="IPR027417">
    <property type="entry name" value="P-loop_NTPase"/>
</dbReference>
<dbReference type="GO" id="GO:0005829">
    <property type="term" value="C:cytosol"/>
    <property type="evidence" value="ECO:0007669"/>
    <property type="project" value="TreeGrafter"/>
</dbReference>
<dbReference type="AlphaFoldDB" id="A0A917HRC3"/>
<evidence type="ECO:0000256" key="2">
    <source>
        <dbReference type="ARBA" id="ARBA00022840"/>
    </source>
</evidence>
<feature type="transmembrane region" description="Helical" evidence="4">
    <location>
        <begin position="217"/>
        <end position="236"/>
    </location>
</feature>
<dbReference type="InterPro" id="IPR000432">
    <property type="entry name" value="DNA_mismatch_repair_MutS_C"/>
</dbReference>
<dbReference type="SMART" id="SM00534">
    <property type="entry name" value="MUTSac"/>
    <property type="match status" value="1"/>
</dbReference>
<dbReference type="GO" id="GO:0005524">
    <property type="term" value="F:ATP binding"/>
    <property type="evidence" value="ECO:0007669"/>
    <property type="project" value="UniProtKB-KW"/>
</dbReference>
<evidence type="ECO:0000256" key="3">
    <source>
        <dbReference type="ARBA" id="ARBA00023125"/>
    </source>
</evidence>